<dbReference type="Gene3D" id="3.40.1090.10">
    <property type="entry name" value="Cytosolic phospholipase A2 catalytic domain"/>
    <property type="match status" value="2"/>
</dbReference>
<evidence type="ECO:0000313" key="7">
    <source>
        <dbReference type="EMBL" id="MBO8435908.1"/>
    </source>
</evidence>
<feature type="domain" description="PNPLA" evidence="6">
    <location>
        <begin position="62"/>
        <end position="222"/>
    </location>
</feature>
<keyword evidence="5" id="KW-0732">Signal</keyword>
<accession>A0A9D9H5T6</accession>
<dbReference type="AlphaFoldDB" id="A0A9D9H5T6"/>
<keyword evidence="2 4" id="KW-0442">Lipid degradation</keyword>
<reference evidence="7" key="2">
    <citation type="journal article" date="2021" name="PeerJ">
        <title>Extensive microbial diversity within the chicken gut microbiome revealed by metagenomics and culture.</title>
        <authorList>
            <person name="Gilroy R."/>
            <person name="Ravi A."/>
            <person name="Getino M."/>
            <person name="Pursley I."/>
            <person name="Horton D.L."/>
            <person name="Alikhan N.F."/>
            <person name="Baker D."/>
            <person name="Gharbi K."/>
            <person name="Hall N."/>
            <person name="Watson M."/>
            <person name="Adriaenssens E.M."/>
            <person name="Foster-Nyarko E."/>
            <person name="Jarju S."/>
            <person name="Secka A."/>
            <person name="Antonio M."/>
            <person name="Oren A."/>
            <person name="Chaudhuri R.R."/>
            <person name="La Ragione R."/>
            <person name="Hildebrand F."/>
            <person name="Pallen M.J."/>
        </authorList>
    </citation>
    <scope>NUCLEOTIDE SEQUENCE</scope>
    <source>
        <strain evidence="7">7293</strain>
    </source>
</reference>
<dbReference type="EMBL" id="JADIMT010000038">
    <property type="protein sequence ID" value="MBO8435908.1"/>
    <property type="molecule type" value="Genomic_DNA"/>
</dbReference>
<dbReference type="InterPro" id="IPR002641">
    <property type="entry name" value="PNPLA_dom"/>
</dbReference>
<evidence type="ECO:0000259" key="6">
    <source>
        <dbReference type="PROSITE" id="PS51635"/>
    </source>
</evidence>
<evidence type="ECO:0000313" key="8">
    <source>
        <dbReference type="Proteomes" id="UP000823615"/>
    </source>
</evidence>
<comment type="caution">
    <text evidence="4">Lacks conserved residue(s) required for the propagation of feature annotation.</text>
</comment>
<feature type="active site" description="Proton acceptor" evidence="4">
    <location>
        <position position="209"/>
    </location>
</feature>
<evidence type="ECO:0000256" key="5">
    <source>
        <dbReference type="SAM" id="SignalP"/>
    </source>
</evidence>
<feature type="active site" description="Nucleophile" evidence="4">
    <location>
        <position position="95"/>
    </location>
</feature>
<evidence type="ECO:0000256" key="4">
    <source>
        <dbReference type="PROSITE-ProRule" id="PRU01161"/>
    </source>
</evidence>
<sequence length="667" mass="73793">MLRRLFTVIFASILFAFSVAASDVPGLGADVIVSDIPITYGDEGFRERILEKTGGSRDPIGLVLTGGSARALSHLGVLEYLEENGIVPDFIISNSMGSIIAMLYAAGLTPDQIIELLISSDLSTLFSLTLPLEGGMILPSGLEALVEAIVGPDTRLEDLDIPVMVVCDDLVTKREVRITEGDFTDVLLASFALPFYFPPREYKGHLLIDGGVISLLPLEAAYEYTDTVIVSTSFYNAADVNLKDAITVLNTSFDIGKSQKTADALKKYENFIWIRCAVEDFSFMDFGKADLMKSIGYRSAAEHSEELQDVYHSGLADNLVSKRAQLDHKIESAIRDLEYFNRIDAASVQQSLTFSFDSDQGGKYRSYLNDTADLTLEYEFRKDGIETGADVGVAFDLSTHAVAAAYPLVGGFFRYYPLDMLRLTLDMSVTLCHDPWYIPNVYLRQGFDWVIMHSRDLYDLRLKQALELSTGFAQNNTAMTFSLVADGSYSIWYFDIYATLGYLLTSDDTAFWSMHNYLELSASTRFRVPVATQWFADLGVFSRIAIDGKGDVPLFLSDGYTSTALGTGSGYARLSDYHNTILSFSIGYDFPQTPTASEFLLFEDMEVSLYCDVLFHDAAVSFSTGAEAQIAISMLGLTKLPLRIRLGYDSLANSFVSSFLFTLKFHS</sequence>
<dbReference type="SUPFAM" id="SSF52151">
    <property type="entry name" value="FabD/lysophospholipase-like"/>
    <property type="match status" value="1"/>
</dbReference>
<dbReference type="PANTHER" id="PTHR14226">
    <property type="entry name" value="NEUROPATHY TARGET ESTERASE/SWISS CHEESE D.MELANOGASTER"/>
    <property type="match status" value="1"/>
</dbReference>
<reference evidence="7" key="1">
    <citation type="submission" date="2020-10" db="EMBL/GenBank/DDBJ databases">
        <authorList>
            <person name="Gilroy R."/>
        </authorList>
    </citation>
    <scope>NUCLEOTIDE SEQUENCE</scope>
    <source>
        <strain evidence="7">7293</strain>
    </source>
</reference>
<dbReference type="PANTHER" id="PTHR14226:SF29">
    <property type="entry name" value="NEUROPATHY TARGET ESTERASE SWS"/>
    <property type="match status" value="1"/>
</dbReference>
<dbReference type="InterPro" id="IPR016035">
    <property type="entry name" value="Acyl_Trfase/lysoPLipase"/>
</dbReference>
<protein>
    <submittedName>
        <fullName evidence="7">Patatin-like phospholipase family protein</fullName>
    </submittedName>
</protein>
<evidence type="ECO:0000256" key="1">
    <source>
        <dbReference type="ARBA" id="ARBA00022801"/>
    </source>
</evidence>
<dbReference type="GO" id="GO:0016042">
    <property type="term" value="P:lipid catabolic process"/>
    <property type="evidence" value="ECO:0007669"/>
    <property type="project" value="UniProtKB-UniRule"/>
</dbReference>
<feature type="short sequence motif" description="DGA/G" evidence="4">
    <location>
        <begin position="209"/>
        <end position="211"/>
    </location>
</feature>
<feature type="chain" id="PRO_5039678926" evidence="5">
    <location>
        <begin position="22"/>
        <end position="667"/>
    </location>
</feature>
<comment type="caution">
    <text evidence="7">The sequence shown here is derived from an EMBL/GenBank/DDBJ whole genome shotgun (WGS) entry which is preliminary data.</text>
</comment>
<evidence type="ECO:0000256" key="3">
    <source>
        <dbReference type="ARBA" id="ARBA00023098"/>
    </source>
</evidence>
<name>A0A9D9H5T6_9SPIO</name>
<keyword evidence="3 4" id="KW-0443">Lipid metabolism</keyword>
<evidence type="ECO:0000256" key="2">
    <source>
        <dbReference type="ARBA" id="ARBA00022963"/>
    </source>
</evidence>
<gene>
    <name evidence="7" type="ORF">IAA97_02895</name>
</gene>
<dbReference type="GO" id="GO:0016787">
    <property type="term" value="F:hydrolase activity"/>
    <property type="evidence" value="ECO:0007669"/>
    <property type="project" value="UniProtKB-UniRule"/>
</dbReference>
<organism evidence="7 8">
    <name type="scientific">Candidatus Ornithospirochaeta stercoripullorum</name>
    <dbReference type="NCBI Taxonomy" id="2840899"/>
    <lineage>
        <taxon>Bacteria</taxon>
        <taxon>Pseudomonadati</taxon>
        <taxon>Spirochaetota</taxon>
        <taxon>Spirochaetia</taxon>
        <taxon>Spirochaetales</taxon>
        <taxon>Spirochaetaceae</taxon>
        <taxon>Spirochaetaceae incertae sedis</taxon>
        <taxon>Candidatus Ornithospirochaeta</taxon>
    </lineage>
</organism>
<dbReference type="Proteomes" id="UP000823615">
    <property type="component" value="Unassembled WGS sequence"/>
</dbReference>
<dbReference type="InterPro" id="IPR050301">
    <property type="entry name" value="NTE"/>
</dbReference>
<feature type="signal peptide" evidence="5">
    <location>
        <begin position="1"/>
        <end position="21"/>
    </location>
</feature>
<dbReference type="PROSITE" id="PS51635">
    <property type="entry name" value="PNPLA"/>
    <property type="match status" value="1"/>
</dbReference>
<dbReference type="Pfam" id="PF01734">
    <property type="entry name" value="Patatin"/>
    <property type="match status" value="1"/>
</dbReference>
<keyword evidence="1 4" id="KW-0378">Hydrolase</keyword>
<proteinExistence type="predicted"/>